<organism evidence="1 2">
    <name type="scientific">Brachionus plicatilis</name>
    <name type="common">Marine rotifer</name>
    <name type="synonym">Brachionus muelleri</name>
    <dbReference type="NCBI Taxonomy" id="10195"/>
    <lineage>
        <taxon>Eukaryota</taxon>
        <taxon>Metazoa</taxon>
        <taxon>Spiralia</taxon>
        <taxon>Gnathifera</taxon>
        <taxon>Rotifera</taxon>
        <taxon>Eurotatoria</taxon>
        <taxon>Monogononta</taxon>
        <taxon>Pseudotrocha</taxon>
        <taxon>Ploima</taxon>
        <taxon>Brachionidae</taxon>
        <taxon>Brachionus</taxon>
    </lineage>
</organism>
<dbReference type="Proteomes" id="UP000276133">
    <property type="component" value="Unassembled WGS sequence"/>
</dbReference>
<gene>
    <name evidence="1" type="ORF">BpHYR1_033545</name>
</gene>
<sequence length="106" mass="12026">MAYDYRFKNYLQQNCLFVSKIIYASEVFVGKMNIAYNEVSSESTLRVFFTTKRLLRIVISSSVLSGKQRIVPLSINLLPILKSSGLIRILAGTKGMPQDCRATIMR</sequence>
<reference evidence="1 2" key="1">
    <citation type="journal article" date="2018" name="Sci. Rep.">
        <title>Genomic signatures of local adaptation to the degree of environmental predictability in rotifers.</title>
        <authorList>
            <person name="Franch-Gras L."/>
            <person name="Hahn C."/>
            <person name="Garcia-Roger E.M."/>
            <person name="Carmona M.J."/>
            <person name="Serra M."/>
            <person name="Gomez A."/>
        </authorList>
    </citation>
    <scope>NUCLEOTIDE SEQUENCE [LARGE SCALE GENOMIC DNA]</scope>
    <source>
        <strain evidence="1">HYR1</strain>
    </source>
</reference>
<proteinExistence type="predicted"/>
<name>A0A3M7T2Q7_BRAPC</name>
<evidence type="ECO:0000313" key="1">
    <source>
        <dbReference type="EMBL" id="RNA42312.1"/>
    </source>
</evidence>
<keyword evidence="2" id="KW-1185">Reference proteome</keyword>
<dbReference type="EMBL" id="REGN01000385">
    <property type="protein sequence ID" value="RNA42312.1"/>
    <property type="molecule type" value="Genomic_DNA"/>
</dbReference>
<dbReference type="AlphaFoldDB" id="A0A3M7T2Q7"/>
<accession>A0A3M7T2Q7</accession>
<evidence type="ECO:0000313" key="2">
    <source>
        <dbReference type="Proteomes" id="UP000276133"/>
    </source>
</evidence>
<protein>
    <submittedName>
        <fullName evidence="1">Uncharacterized protein</fullName>
    </submittedName>
</protein>
<comment type="caution">
    <text evidence="1">The sequence shown here is derived from an EMBL/GenBank/DDBJ whole genome shotgun (WGS) entry which is preliminary data.</text>
</comment>